<proteinExistence type="predicted"/>
<evidence type="ECO:0000313" key="2">
    <source>
        <dbReference type="Proteomes" id="UP000760480"/>
    </source>
</evidence>
<keyword evidence="2" id="KW-1185">Reference proteome</keyword>
<dbReference type="EMBL" id="SPMZ01000016">
    <property type="protein sequence ID" value="NMQ18846.1"/>
    <property type="molecule type" value="Genomic_DNA"/>
</dbReference>
<gene>
    <name evidence="1" type="ORF">E4P82_06255</name>
</gene>
<name>A0ABX1TLK2_9GAMM</name>
<dbReference type="RefSeq" id="WP_169248100.1">
    <property type="nucleotide sequence ID" value="NZ_SPMZ01000016.1"/>
</dbReference>
<dbReference type="InterPro" id="IPR043128">
    <property type="entry name" value="Rev_trsase/Diguanyl_cyclase"/>
</dbReference>
<evidence type="ECO:0000313" key="1">
    <source>
        <dbReference type="EMBL" id="NMQ18846.1"/>
    </source>
</evidence>
<dbReference type="SUPFAM" id="SSF55073">
    <property type="entry name" value="Nucleotide cyclase"/>
    <property type="match status" value="1"/>
</dbReference>
<protein>
    <submittedName>
        <fullName evidence="1">Diguanylate cyclase</fullName>
    </submittedName>
</protein>
<sequence length="74" mass="8391">MADLSVPFNINNHEVYSTASIGIACYPTDGQTINELFEKCGFSHVSRKIYWKKQLSVLFQGIECRGFRKPGYGK</sequence>
<organism evidence="1 2">
    <name type="scientific">Candidatus Competibacter phosphatis</name>
    <dbReference type="NCBI Taxonomy" id="221280"/>
    <lineage>
        <taxon>Bacteria</taxon>
        <taxon>Pseudomonadati</taxon>
        <taxon>Pseudomonadota</taxon>
        <taxon>Gammaproteobacteria</taxon>
        <taxon>Candidatus Competibacteraceae</taxon>
        <taxon>Candidatus Competibacter</taxon>
    </lineage>
</organism>
<comment type="caution">
    <text evidence="1">The sequence shown here is derived from an EMBL/GenBank/DDBJ whole genome shotgun (WGS) entry which is preliminary data.</text>
</comment>
<reference evidence="1 2" key="1">
    <citation type="submission" date="2019-03" db="EMBL/GenBank/DDBJ databases">
        <title>Metabolic reconstructions from genomes of highly enriched 'Candidatus Accumulibacter' and 'Candidatus Competibacter' bioreactor populations.</title>
        <authorList>
            <person name="Annavajhala M.K."/>
            <person name="Welles L."/>
            <person name="Abbas B."/>
            <person name="Sorokin D."/>
            <person name="Park H."/>
            <person name="Van Loosdrecht M."/>
            <person name="Chandran K."/>
        </authorList>
    </citation>
    <scope>NUCLEOTIDE SEQUENCE [LARGE SCALE GENOMIC DNA]</scope>
    <source>
        <strain evidence="1 2">SBR_G</strain>
    </source>
</reference>
<accession>A0ABX1TLK2</accession>
<dbReference type="InterPro" id="IPR029787">
    <property type="entry name" value="Nucleotide_cyclase"/>
</dbReference>
<dbReference type="Gene3D" id="3.30.70.270">
    <property type="match status" value="1"/>
</dbReference>
<dbReference type="Proteomes" id="UP000760480">
    <property type="component" value="Unassembled WGS sequence"/>
</dbReference>